<proteinExistence type="predicted"/>
<accession>A0A368X4F3</accession>
<organism evidence="2 3">
    <name type="scientific">Marinobacter nauticus</name>
    <name type="common">Marinobacter hydrocarbonoclasticus</name>
    <name type="synonym">Marinobacter aquaeolei</name>
    <dbReference type="NCBI Taxonomy" id="2743"/>
    <lineage>
        <taxon>Bacteria</taxon>
        <taxon>Pseudomonadati</taxon>
        <taxon>Pseudomonadota</taxon>
        <taxon>Gammaproteobacteria</taxon>
        <taxon>Pseudomonadales</taxon>
        <taxon>Marinobacteraceae</taxon>
        <taxon>Marinobacter</taxon>
    </lineage>
</organism>
<evidence type="ECO:0000313" key="3">
    <source>
        <dbReference type="Proteomes" id="UP000253647"/>
    </source>
</evidence>
<gene>
    <name evidence="2" type="ORF">DET61_12023</name>
</gene>
<feature type="region of interest" description="Disordered" evidence="1">
    <location>
        <begin position="1"/>
        <end position="40"/>
    </location>
</feature>
<feature type="compositionally biased region" description="Basic and acidic residues" evidence="1">
    <location>
        <begin position="26"/>
        <end position="40"/>
    </location>
</feature>
<sequence>MSKTIEQAEADLASAKQAYHSELAADSERSDGSHRQEGLREARQAKMLDRIQECESKLEAARKAI</sequence>
<dbReference type="AlphaFoldDB" id="A0A368X4F3"/>
<reference evidence="2 3" key="1">
    <citation type="submission" date="2018-07" db="EMBL/GenBank/DDBJ databases">
        <title>Freshwater and sediment microbial communities from various areas in North America, analyzing microbe dynamics in response to fracking.</title>
        <authorList>
            <person name="Lamendella R."/>
        </authorList>
    </citation>
    <scope>NUCLEOTIDE SEQUENCE [LARGE SCALE GENOMIC DNA]</scope>
    <source>
        <strain evidence="2 3">105B</strain>
    </source>
</reference>
<name>A0A368X4F3_MARNT</name>
<evidence type="ECO:0000313" key="2">
    <source>
        <dbReference type="EMBL" id="RCW62901.1"/>
    </source>
</evidence>
<dbReference type="RefSeq" id="WP_114435382.1">
    <property type="nucleotide sequence ID" value="NZ_QPJI01000020.1"/>
</dbReference>
<evidence type="ECO:0000256" key="1">
    <source>
        <dbReference type="SAM" id="MobiDB-lite"/>
    </source>
</evidence>
<protein>
    <submittedName>
        <fullName evidence="2">Uncharacterized protein</fullName>
    </submittedName>
</protein>
<dbReference type="EMBL" id="QPJI01000020">
    <property type="protein sequence ID" value="RCW62901.1"/>
    <property type="molecule type" value="Genomic_DNA"/>
</dbReference>
<dbReference type="Proteomes" id="UP000253647">
    <property type="component" value="Unassembled WGS sequence"/>
</dbReference>
<comment type="caution">
    <text evidence="2">The sequence shown here is derived from an EMBL/GenBank/DDBJ whole genome shotgun (WGS) entry which is preliminary data.</text>
</comment>